<protein>
    <submittedName>
        <fullName evidence="1">Uncharacterized protein</fullName>
    </submittedName>
</protein>
<evidence type="ECO:0000313" key="2">
    <source>
        <dbReference type="Proteomes" id="UP000275408"/>
    </source>
</evidence>
<dbReference type="EMBL" id="RCHS01003221">
    <property type="protein sequence ID" value="RMX43346.1"/>
    <property type="molecule type" value="Genomic_DNA"/>
</dbReference>
<dbReference type="AlphaFoldDB" id="A0A3M6TPR6"/>
<sequence>MVLSETKCASVIKISQRYCLA</sequence>
<comment type="caution">
    <text evidence="1">The sequence shown here is derived from an EMBL/GenBank/DDBJ whole genome shotgun (WGS) entry which is preliminary data.</text>
</comment>
<proteinExistence type="predicted"/>
<organism evidence="1 2">
    <name type="scientific">Pocillopora damicornis</name>
    <name type="common">Cauliflower coral</name>
    <name type="synonym">Millepora damicornis</name>
    <dbReference type="NCBI Taxonomy" id="46731"/>
    <lineage>
        <taxon>Eukaryota</taxon>
        <taxon>Metazoa</taxon>
        <taxon>Cnidaria</taxon>
        <taxon>Anthozoa</taxon>
        <taxon>Hexacorallia</taxon>
        <taxon>Scleractinia</taxon>
        <taxon>Astrocoeniina</taxon>
        <taxon>Pocilloporidae</taxon>
        <taxon>Pocillopora</taxon>
    </lineage>
</organism>
<evidence type="ECO:0000313" key="1">
    <source>
        <dbReference type="EMBL" id="RMX43346.1"/>
    </source>
</evidence>
<dbReference type="Proteomes" id="UP000275408">
    <property type="component" value="Unassembled WGS sequence"/>
</dbReference>
<reference evidence="1 2" key="1">
    <citation type="journal article" date="2018" name="Sci. Rep.">
        <title>Comparative analysis of the Pocillopora damicornis genome highlights role of immune system in coral evolution.</title>
        <authorList>
            <person name="Cunning R."/>
            <person name="Bay R.A."/>
            <person name="Gillette P."/>
            <person name="Baker A.C."/>
            <person name="Traylor-Knowles N."/>
        </authorList>
    </citation>
    <scope>NUCLEOTIDE SEQUENCE [LARGE SCALE GENOMIC DNA]</scope>
    <source>
        <strain evidence="1">RSMAS</strain>
        <tissue evidence="1">Whole animal</tissue>
    </source>
</reference>
<keyword evidence="2" id="KW-1185">Reference proteome</keyword>
<accession>A0A3M6TPR6</accession>
<name>A0A3M6TPR6_POCDA</name>
<gene>
    <name evidence="1" type="ORF">pdam_00024369</name>
</gene>